<gene>
    <name evidence="3" type="ORF">BO85DRAFT_227211</name>
</gene>
<evidence type="ECO:0000313" key="3">
    <source>
        <dbReference type="EMBL" id="RAH60427.1"/>
    </source>
</evidence>
<keyword evidence="4" id="KW-1185">Reference proteome</keyword>
<keyword evidence="2" id="KW-0472">Membrane</keyword>
<accession>A0A8G1VQ62</accession>
<dbReference type="Proteomes" id="UP000249526">
    <property type="component" value="Unassembled WGS sequence"/>
</dbReference>
<keyword evidence="2" id="KW-1133">Transmembrane helix</keyword>
<evidence type="ECO:0000313" key="4">
    <source>
        <dbReference type="Proteomes" id="UP000249526"/>
    </source>
</evidence>
<sequence length="86" mass="9472">MPCQSSCTPDPNPEPSGSRDALPTTTYQTYYAMQHILQITAWHAKKEGKGWNKKIPPLALGIIPFCPSPAFLLTYFLTSDVCRAAS</sequence>
<reference evidence="3 4" key="1">
    <citation type="submission" date="2018-02" db="EMBL/GenBank/DDBJ databases">
        <title>The genomes of Aspergillus section Nigri reveals drivers in fungal speciation.</title>
        <authorList>
            <consortium name="DOE Joint Genome Institute"/>
            <person name="Vesth T.C."/>
            <person name="Nybo J."/>
            <person name="Theobald S."/>
            <person name="Brandl J."/>
            <person name="Frisvad J.C."/>
            <person name="Nielsen K.F."/>
            <person name="Lyhne E.K."/>
            <person name="Kogle M.E."/>
            <person name="Kuo A."/>
            <person name="Riley R."/>
            <person name="Clum A."/>
            <person name="Nolan M."/>
            <person name="Lipzen A."/>
            <person name="Salamov A."/>
            <person name="Henrissat B."/>
            <person name="Wiebenga A."/>
            <person name="De vries R.P."/>
            <person name="Grigoriev I.V."/>
            <person name="Mortensen U.H."/>
            <person name="Andersen M.R."/>
            <person name="Baker S.E."/>
        </authorList>
    </citation>
    <scope>NUCLEOTIDE SEQUENCE [LARGE SCALE GENOMIC DNA]</scope>
    <source>
        <strain evidence="3 4">CBS 112811</strain>
    </source>
</reference>
<name>A0A8G1VQ62_9EURO</name>
<feature type="region of interest" description="Disordered" evidence="1">
    <location>
        <begin position="1"/>
        <end position="22"/>
    </location>
</feature>
<feature type="transmembrane region" description="Helical" evidence="2">
    <location>
        <begin position="55"/>
        <end position="77"/>
    </location>
</feature>
<evidence type="ECO:0000256" key="1">
    <source>
        <dbReference type="SAM" id="MobiDB-lite"/>
    </source>
</evidence>
<dbReference type="EMBL" id="KZ825057">
    <property type="protein sequence ID" value="RAH60427.1"/>
    <property type="molecule type" value="Genomic_DNA"/>
</dbReference>
<dbReference type="AlphaFoldDB" id="A0A8G1VQ62"/>
<dbReference type="RefSeq" id="XP_025518349.1">
    <property type="nucleotide sequence ID" value="XM_025654750.1"/>
</dbReference>
<keyword evidence="2" id="KW-0812">Transmembrane</keyword>
<protein>
    <submittedName>
        <fullName evidence="3">Uncharacterized protein</fullName>
    </submittedName>
</protein>
<proteinExistence type="predicted"/>
<evidence type="ECO:0000256" key="2">
    <source>
        <dbReference type="SAM" id="Phobius"/>
    </source>
</evidence>
<organism evidence="3 4">
    <name type="scientific">Aspergillus piperis CBS 112811</name>
    <dbReference type="NCBI Taxonomy" id="1448313"/>
    <lineage>
        <taxon>Eukaryota</taxon>
        <taxon>Fungi</taxon>
        <taxon>Dikarya</taxon>
        <taxon>Ascomycota</taxon>
        <taxon>Pezizomycotina</taxon>
        <taxon>Eurotiomycetes</taxon>
        <taxon>Eurotiomycetidae</taxon>
        <taxon>Eurotiales</taxon>
        <taxon>Aspergillaceae</taxon>
        <taxon>Aspergillus</taxon>
        <taxon>Aspergillus subgen. Circumdati</taxon>
    </lineage>
</organism>
<dbReference type="GeneID" id="37158152"/>